<accession>A0AAW4YKK0</accession>
<dbReference type="RefSeq" id="WP_233339415.1">
    <property type="nucleotide sequence ID" value="NZ_JAJTVO010000018.1"/>
</dbReference>
<comment type="caution">
    <text evidence="2">The sequence shown here is derived from an EMBL/GenBank/DDBJ whole genome shotgun (WGS) entry which is preliminary data.</text>
</comment>
<feature type="transmembrane region" description="Helical" evidence="1">
    <location>
        <begin position="70"/>
        <end position="93"/>
    </location>
</feature>
<keyword evidence="1" id="KW-1133">Transmembrane helix</keyword>
<gene>
    <name evidence="2" type="ORF">LYY06_10535</name>
</gene>
<dbReference type="Proteomes" id="UP001200307">
    <property type="component" value="Unassembled WGS sequence"/>
</dbReference>
<name>A0AAW4YKK0_9BACT</name>
<proteinExistence type="predicted"/>
<reference evidence="2" key="1">
    <citation type="submission" date="2021-12" db="EMBL/GenBank/DDBJ databases">
        <authorList>
            <person name="Lv X."/>
        </authorList>
    </citation>
    <scope>NUCLEOTIDE SEQUENCE</scope>
    <source>
        <strain evidence="2">HF2106</strain>
    </source>
</reference>
<feature type="transmembrane region" description="Helical" evidence="1">
    <location>
        <begin position="108"/>
        <end position="129"/>
    </location>
</feature>
<dbReference type="EMBL" id="JAJTVO010000018">
    <property type="protein sequence ID" value="MCE4122695.1"/>
    <property type="molecule type" value="Genomic_DNA"/>
</dbReference>
<evidence type="ECO:0000256" key="1">
    <source>
        <dbReference type="SAM" id="Phobius"/>
    </source>
</evidence>
<organism evidence="2 3">
    <name type="scientific">Segatella copri</name>
    <dbReference type="NCBI Taxonomy" id="165179"/>
    <lineage>
        <taxon>Bacteria</taxon>
        <taxon>Pseudomonadati</taxon>
        <taxon>Bacteroidota</taxon>
        <taxon>Bacteroidia</taxon>
        <taxon>Bacteroidales</taxon>
        <taxon>Prevotellaceae</taxon>
        <taxon>Segatella</taxon>
    </lineage>
</organism>
<dbReference type="AlphaFoldDB" id="A0AAW4YKK0"/>
<keyword evidence="1" id="KW-0472">Membrane</keyword>
<evidence type="ECO:0000313" key="3">
    <source>
        <dbReference type="Proteomes" id="UP001200307"/>
    </source>
</evidence>
<keyword evidence="1" id="KW-0812">Transmembrane</keyword>
<evidence type="ECO:0000313" key="2">
    <source>
        <dbReference type="EMBL" id="MCE4122695.1"/>
    </source>
</evidence>
<sequence>MNNKKLNITPKGLEQLEMFKLQQVNVLLDKIVEAKEFPGSEEIEISGNEIVEFSKNFIYRDNLRMARKKYWLMLLSALYTVVGLFLIILGIYYDSFEYILKTSPERAALIFTGITIFLVGIFAQVFFTYQNRKMRDWKK</sequence>
<protein>
    <submittedName>
        <fullName evidence="2">Uncharacterized protein</fullName>
    </submittedName>
</protein>